<organism evidence="1 3">
    <name type="scientific">Carya illinoinensis</name>
    <name type="common">Pecan</name>
    <dbReference type="NCBI Taxonomy" id="32201"/>
    <lineage>
        <taxon>Eukaryota</taxon>
        <taxon>Viridiplantae</taxon>
        <taxon>Streptophyta</taxon>
        <taxon>Embryophyta</taxon>
        <taxon>Tracheophyta</taxon>
        <taxon>Spermatophyta</taxon>
        <taxon>Magnoliopsida</taxon>
        <taxon>eudicotyledons</taxon>
        <taxon>Gunneridae</taxon>
        <taxon>Pentapetalae</taxon>
        <taxon>rosids</taxon>
        <taxon>fabids</taxon>
        <taxon>Fagales</taxon>
        <taxon>Juglandaceae</taxon>
        <taxon>Carya</taxon>
    </lineage>
</organism>
<comment type="caution">
    <text evidence="1">The sequence shown here is derived from an EMBL/GenBank/DDBJ whole genome shotgun (WGS) entry which is preliminary data.</text>
</comment>
<dbReference type="Proteomes" id="UP000811609">
    <property type="component" value="Chromosome 8"/>
</dbReference>
<keyword evidence="3" id="KW-1185">Reference proteome</keyword>
<protein>
    <submittedName>
        <fullName evidence="1">Uncharacterized protein</fullName>
    </submittedName>
</protein>
<name>A0A8T1PSL9_CARIL</name>
<evidence type="ECO:0000313" key="1">
    <source>
        <dbReference type="EMBL" id="KAG6644257.1"/>
    </source>
</evidence>
<gene>
    <name evidence="1" type="ORF">CIPAW_08G043000</name>
    <name evidence="2" type="ORF">I3842_08G044100</name>
</gene>
<reference evidence="1" key="1">
    <citation type="submission" date="2020-12" db="EMBL/GenBank/DDBJ databases">
        <title>WGS assembly of Carya illinoinensis cv. Pawnee.</title>
        <authorList>
            <person name="Platts A."/>
            <person name="Shu S."/>
            <person name="Wright S."/>
            <person name="Barry K."/>
            <person name="Edger P."/>
            <person name="Pires J.C."/>
            <person name="Schmutz J."/>
        </authorList>
    </citation>
    <scope>NUCLEOTIDE SEQUENCE</scope>
    <source>
        <tissue evidence="1">Leaf</tissue>
    </source>
</reference>
<reference evidence="2" key="2">
    <citation type="submission" date="2021-01" db="EMBL/GenBank/DDBJ databases">
        <authorList>
            <person name="Lovell J.T."/>
            <person name="Bentley N."/>
            <person name="Bhattarai G."/>
            <person name="Jenkins J.W."/>
            <person name="Sreedasyam A."/>
            <person name="Alarcon Y."/>
            <person name="Bock C."/>
            <person name="Boston L."/>
            <person name="Carlson J."/>
            <person name="Cervantes K."/>
            <person name="Clermont K."/>
            <person name="Krom N."/>
            <person name="Kubenka K."/>
            <person name="Mamidi S."/>
            <person name="Mattison C."/>
            <person name="Monteros M."/>
            <person name="Pisani C."/>
            <person name="Plott C."/>
            <person name="Rajasekar S."/>
            <person name="Rhein H.S."/>
            <person name="Rohla C."/>
            <person name="Song M."/>
            <person name="Hilaire R.S."/>
            <person name="Shu S."/>
            <person name="Wells L."/>
            <person name="Wang X."/>
            <person name="Webber J."/>
            <person name="Heerema R.J."/>
            <person name="Klein P."/>
            <person name="Conner P."/>
            <person name="Grauke L."/>
            <person name="Grimwood J."/>
            <person name="Schmutz J."/>
            <person name="Randall J.J."/>
        </authorList>
    </citation>
    <scope>NUCLEOTIDE SEQUENCE</scope>
    <source>
        <tissue evidence="2">Leaf</tissue>
    </source>
</reference>
<evidence type="ECO:0000313" key="2">
    <source>
        <dbReference type="EMBL" id="KAG6698924.1"/>
    </source>
</evidence>
<evidence type="ECO:0000313" key="3">
    <source>
        <dbReference type="Proteomes" id="UP000811609"/>
    </source>
</evidence>
<dbReference type="EMBL" id="CM031816">
    <property type="protein sequence ID" value="KAG6644257.1"/>
    <property type="molecule type" value="Genomic_DNA"/>
</dbReference>
<accession>A0A8T1PSL9</accession>
<dbReference type="AlphaFoldDB" id="A0A8T1PSL9"/>
<proteinExistence type="predicted"/>
<sequence length="66" mass="7797">MVIRAPQYDEHGKGFQACLPESLAINAEDYTFWQKKVLGRESEMESSDLYFSCIANIYVYHNYDYF</sequence>
<dbReference type="Proteomes" id="UP000811246">
    <property type="component" value="Chromosome 8"/>
</dbReference>
<dbReference type="EMBL" id="CM031832">
    <property type="protein sequence ID" value="KAG6698924.1"/>
    <property type="molecule type" value="Genomic_DNA"/>
</dbReference>